<name>A0ACC2YGL2_9PEZI</name>
<accession>A0ACC2YGL2</accession>
<organism evidence="1 2">
    <name type="scientific">Coniosporium tulheliwenetii</name>
    <dbReference type="NCBI Taxonomy" id="3383036"/>
    <lineage>
        <taxon>Eukaryota</taxon>
        <taxon>Fungi</taxon>
        <taxon>Dikarya</taxon>
        <taxon>Ascomycota</taxon>
        <taxon>Pezizomycotina</taxon>
        <taxon>Dothideomycetes</taxon>
        <taxon>Dothideomycetes incertae sedis</taxon>
        <taxon>Coniosporium</taxon>
    </lineage>
</organism>
<proteinExistence type="predicted"/>
<comment type="caution">
    <text evidence="1">The sequence shown here is derived from an EMBL/GenBank/DDBJ whole genome shotgun (WGS) entry which is preliminary data.</text>
</comment>
<dbReference type="Proteomes" id="UP001172680">
    <property type="component" value="Unassembled WGS sequence"/>
</dbReference>
<evidence type="ECO:0000313" key="1">
    <source>
        <dbReference type="EMBL" id="KAJ9634377.1"/>
    </source>
</evidence>
<protein>
    <submittedName>
        <fullName evidence="1">P-type ATPase</fullName>
    </submittedName>
</protein>
<sequence length="1057" mass="116487">MGKKKQAELENHVSGQANNEMLSRPAHALPIIQVVEELNANPEDGLTESEVRSRLEKYGRNELGDAAGVNPGKILIRQVANAMTLVMLTTPPVLILAMAVSFGIQSWIEGGVVAAVIILNIVVGFVQEFHAEKTMDSLRSLSSPTADVVRDGKTISVPTAEVVPGDMVECKTGDTIPADIRLVEAVNFETDEALLTGESLPVRKEADSTFEDDTGPGDRLNVAYSSSTVTKGRARGIVFATGMYTEIGSIAAALRKKDSKVRPVKRKPDGSAKPHRYAEAWTLTASDAVGRFLGINVGTPLQKKLSRLAILLFFIAVICAIIVLAANQFVSDQEVIIYAVATGLSMIPASLIVVLTITMAAGTKRMVERHVIVRNLKSLEALGAVTDICSDKTGTLTQGKMVAKKAWIPAKPPKDIDLKEADEKGHAETYTDLLEGNRFLEDYLNVASLANLAHVHKSDNGDWNARGDPTEIAIQVFASRFDWNRTRLTGGDNPKWKQIAEFPFDSDVKKMSVIFEDTASRERHVFTKGAVERVIGSCTSVFSGEGDATDITEDFRNEVLENMESLAALGLRVLALASRTYDERMDEKQEIDRNEIENDLTFRGLVGLYDPPRPESAPSVRECQQAGISVHMLTGDHPGTARAIALEVGILPSRMNEVSKNMADAMVMTAGQFDKLSDEEIDQLPLLPLVVARCAPNTKVRMIEALHRRKKFAAMTGDGVNDSPSLKRADVGIAMGQAGSDVAKDASDIVLTDDNFASILNAIEEGRRMFDNIQKFILHLLAENIAQACTLLIGLAFKDTRGLSVFPLAPVEILWVIMITSGMPDMGLGFEIAAPDIMQRPPQSLKRGVFTLEVMLDMLVYGLWTAALCLASFTLVLYGFGDGNLGENCNNAYSETCDTVFRARATCFACLTWFALFLAWEMVNMRRSFFRMQPKSKKYFTQWMYDVWRNKFLFWAIIAGFVTIFPTLYIPVINHVVFKHTGISWEWGIVFIETILFFLGIESWKWAKRIFFRRQARKTTGGATQDLESRVFGQYFQGSHASRSDNLSDSQAAVKSE</sequence>
<reference evidence="1" key="1">
    <citation type="submission" date="2022-10" db="EMBL/GenBank/DDBJ databases">
        <title>Culturing micro-colonial fungi from biological soil crusts in the Mojave desert and describing Neophaeococcomyces mojavensis, and introducing the new genera and species Taxawa tesnikishii.</title>
        <authorList>
            <person name="Kurbessoian T."/>
            <person name="Stajich J.E."/>
        </authorList>
    </citation>
    <scope>NUCLEOTIDE SEQUENCE</scope>
    <source>
        <strain evidence="1">JES_115</strain>
    </source>
</reference>
<gene>
    <name evidence="1" type="primary">ENA2_2</name>
    <name evidence="1" type="ORF">H2199_009035</name>
</gene>
<dbReference type="EMBL" id="JAPDRP010000033">
    <property type="protein sequence ID" value="KAJ9634377.1"/>
    <property type="molecule type" value="Genomic_DNA"/>
</dbReference>
<keyword evidence="2" id="KW-1185">Reference proteome</keyword>
<evidence type="ECO:0000313" key="2">
    <source>
        <dbReference type="Proteomes" id="UP001172680"/>
    </source>
</evidence>